<accession>X6MCT3</accession>
<gene>
    <name evidence="1" type="ORF">RFI_25682</name>
</gene>
<evidence type="ECO:0000313" key="2">
    <source>
        <dbReference type="Proteomes" id="UP000023152"/>
    </source>
</evidence>
<reference evidence="1 2" key="1">
    <citation type="journal article" date="2013" name="Curr. Biol.">
        <title>The Genome of the Foraminiferan Reticulomyxa filosa.</title>
        <authorList>
            <person name="Glockner G."/>
            <person name="Hulsmann N."/>
            <person name="Schleicher M."/>
            <person name="Noegel A.A."/>
            <person name="Eichinger L."/>
            <person name="Gallinger C."/>
            <person name="Pawlowski J."/>
            <person name="Sierra R."/>
            <person name="Euteneuer U."/>
            <person name="Pillet L."/>
            <person name="Moustafa A."/>
            <person name="Platzer M."/>
            <person name="Groth M."/>
            <person name="Szafranski K."/>
            <person name="Schliwa M."/>
        </authorList>
    </citation>
    <scope>NUCLEOTIDE SEQUENCE [LARGE SCALE GENOMIC DNA]</scope>
</reference>
<dbReference type="EMBL" id="ASPP01022144">
    <property type="protein sequence ID" value="ETO11694.1"/>
    <property type="molecule type" value="Genomic_DNA"/>
</dbReference>
<name>X6MCT3_RETFI</name>
<comment type="caution">
    <text evidence="1">The sequence shown here is derived from an EMBL/GenBank/DDBJ whole genome shotgun (WGS) entry which is preliminary data.</text>
</comment>
<dbReference type="AlphaFoldDB" id="X6MCT3"/>
<organism evidence="1 2">
    <name type="scientific">Reticulomyxa filosa</name>
    <dbReference type="NCBI Taxonomy" id="46433"/>
    <lineage>
        <taxon>Eukaryota</taxon>
        <taxon>Sar</taxon>
        <taxon>Rhizaria</taxon>
        <taxon>Retaria</taxon>
        <taxon>Foraminifera</taxon>
        <taxon>Monothalamids</taxon>
        <taxon>Reticulomyxidae</taxon>
        <taxon>Reticulomyxa</taxon>
    </lineage>
</organism>
<sequence length="126" mass="14688">MTKQFAYGMLKHQNYYMFSAYSKNVKICSFVEYSIWSTNRVFDGHTSAVICMEYLPFVIKSSSELYLIEGNGGEYDEILCIKFVSLKKKVNDNEQKSKDAQNMIGIVFVDKFLSRFTKFELKSHIN</sequence>
<protein>
    <submittedName>
        <fullName evidence="1">Uncharacterized protein</fullName>
    </submittedName>
</protein>
<keyword evidence="2" id="KW-1185">Reference proteome</keyword>
<proteinExistence type="predicted"/>
<dbReference type="Proteomes" id="UP000023152">
    <property type="component" value="Unassembled WGS sequence"/>
</dbReference>
<evidence type="ECO:0000313" key="1">
    <source>
        <dbReference type="EMBL" id="ETO11694.1"/>
    </source>
</evidence>